<reference evidence="2 3" key="1">
    <citation type="submission" date="2021-03" db="EMBL/GenBank/DDBJ databases">
        <title>Genomic Encyclopedia of Type Strains, Phase IV (KMG-IV): sequencing the most valuable type-strain genomes for metagenomic binning, comparative biology and taxonomic classification.</title>
        <authorList>
            <person name="Goeker M."/>
        </authorList>
    </citation>
    <scope>NUCLEOTIDE SEQUENCE [LARGE SCALE GENOMIC DNA]</scope>
    <source>
        <strain evidence="2 3">DSM 26675</strain>
    </source>
</reference>
<protein>
    <recommendedName>
        <fullName evidence="4">ABC transporter permease</fullName>
    </recommendedName>
</protein>
<evidence type="ECO:0000256" key="1">
    <source>
        <dbReference type="SAM" id="Phobius"/>
    </source>
</evidence>
<gene>
    <name evidence="2" type="ORF">J2Z40_003924</name>
</gene>
<evidence type="ECO:0000313" key="2">
    <source>
        <dbReference type="EMBL" id="MBP2243308.1"/>
    </source>
</evidence>
<name>A0ABS4RKI7_9BACI</name>
<sequence>MMSLTTVNLLNNIKKLYLFKLKANIDSFSSLIGIQLLALLFSLGGVTTIGSFSSNLHIDIKYYSADLVIVFTMIWSFVTAITITTKPYRNHDFSFVTNRLTSSVANILFLFTASMLGGITAMLSGNLLKIAITLLLDEPLYLIHGGVGEIAIGAVAAILYIFGISAIGYFIGALVQVSKLFILLLPILLIGSLYFDGMLQRDPIITDFFKFFLFEASFLIFIVKALLTSVLFFLASIVILNRMEVRR</sequence>
<feature type="transmembrane region" description="Helical" evidence="1">
    <location>
        <begin position="28"/>
        <end position="50"/>
    </location>
</feature>
<keyword evidence="1" id="KW-0472">Membrane</keyword>
<comment type="caution">
    <text evidence="2">The sequence shown here is derived from an EMBL/GenBank/DDBJ whole genome shotgun (WGS) entry which is preliminary data.</text>
</comment>
<dbReference type="EMBL" id="JAGIKZ010000042">
    <property type="protein sequence ID" value="MBP2243308.1"/>
    <property type="molecule type" value="Genomic_DNA"/>
</dbReference>
<feature type="transmembrane region" description="Helical" evidence="1">
    <location>
        <begin position="104"/>
        <end position="128"/>
    </location>
</feature>
<evidence type="ECO:0000313" key="3">
    <source>
        <dbReference type="Proteomes" id="UP001519293"/>
    </source>
</evidence>
<keyword evidence="1" id="KW-0812">Transmembrane</keyword>
<feature type="transmembrane region" description="Helical" evidence="1">
    <location>
        <begin position="169"/>
        <end position="195"/>
    </location>
</feature>
<keyword evidence="3" id="KW-1185">Reference proteome</keyword>
<keyword evidence="1" id="KW-1133">Transmembrane helix</keyword>
<evidence type="ECO:0008006" key="4">
    <source>
        <dbReference type="Google" id="ProtNLM"/>
    </source>
</evidence>
<feature type="transmembrane region" description="Helical" evidence="1">
    <location>
        <begin position="62"/>
        <end position="84"/>
    </location>
</feature>
<dbReference type="RefSeq" id="WP_157087895.1">
    <property type="nucleotide sequence ID" value="NZ_JAGIKZ010000042.1"/>
</dbReference>
<feature type="transmembrane region" description="Helical" evidence="1">
    <location>
        <begin position="140"/>
        <end position="163"/>
    </location>
</feature>
<feature type="transmembrane region" description="Helical" evidence="1">
    <location>
        <begin position="216"/>
        <end position="240"/>
    </location>
</feature>
<dbReference type="Proteomes" id="UP001519293">
    <property type="component" value="Unassembled WGS sequence"/>
</dbReference>
<proteinExistence type="predicted"/>
<organism evidence="2 3">
    <name type="scientific">Cytobacillus eiseniae</name>
    <dbReference type="NCBI Taxonomy" id="762947"/>
    <lineage>
        <taxon>Bacteria</taxon>
        <taxon>Bacillati</taxon>
        <taxon>Bacillota</taxon>
        <taxon>Bacilli</taxon>
        <taxon>Bacillales</taxon>
        <taxon>Bacillaceae</taxon>
        <taxon>Cytobacillus</taxon>
    </lineage>
</organism>
<accession>A0ABS4RKI7</accession>